<evidence type="ECO:0000256" key="1">
    <source>
        <dbReference type="SAM" id="MobiDB-lite"/>
    </source>
</evidence>
<sequence length="200" mass="21647">MEPIPLGQAQRRQGQRYGLIEKIGSLGWPRAHAHTGGGRDPVAAVARTSAASRGRRQRVSGKHDPFVSHFSKMKRSTTLKIILPSPVQSSESTPTTETDESTPTLETAGTSASNNRQNNVALAPNVVVADTGLRTPIEHLDVNIRDAARREYCWVGPSDGRDAARREYCWVGPSGGLSSIQGYLDEEDISGENELSVENS</sequence>
<feature type="compositionally biased region" description="Low complexity" evidence="1">
    <location>
        <begin position="84"/>
        <end position="107"/>
    </location>
</feature>
<reference evidence="3" key="1">
    <citation type="submission" date="2013-06" db="EMBL/GenBank/DDBJ databases">
        <authorList>
            <person name="Zhao Q."/>
        </authorList>
    </citation>
    <scope>NUCLEOTIDE SEQUENCE</scope>
    <source>
        <strain evidence="3">cv. W1943</strain>
    </source>
</reference>
<dbReference type="HOGENOM" id="CLU_1368153_0_0_1"/>
<accession>A0A0E0MTY6</accession>
<feature type="region of interest" description="Disordered" evidence="1">
    <location>
        <begin position="83"/>
        <end position="115"/>
    </location>
</feature>
<dbReference type="Gramene" id="ORUFI01G10290.1">
    <property type="protein sequence ID" value="ORUFI01G10290.1"/>
    <property type="gene ID" value="ORUFI01G10290"/>
</dbReference>
<keyword evidence="3" id="KW-1185">Reference proteome</keyword>
<organism evidence="2 3">
    <name type="scientific">Oryza rufipogon</name>
    <name type="common">Brownbeard rice</name>
    <name type="synonym">Asian wild rice</name>
    <dbReference type="NCBI Taxonomy" id="4529"/>
    <lineage>
        <taxon>Eukaryota</taxon>
        <taxon>Viridiplantae</taxon>
        <taxon>Streptophyta</taxon>
        <taxon>Embryophyta</taxon>
        <taxon>Tracheophyta</taxon>
        <taxon>Spermatophyta</taxon>
        <taxon>Magnoliopsida</taxon>
        <taxon>Liliopsida</taxon>
        <taxon>Poales</taxon>
        <taxon>Poaceae</taxon>
        <taxon>BOP clade</taxon>
        <taxon>Oryzoideae</taxon>
        <taxon>Oryzeae</taxon>
        <taxon>Oryzinae</taxon>
        <taxon>Oryza</taxon>
    </lineage>
</organism>
<proteinExistence type="predicted"/>
<evidence type="ECO:0000313" key="3">
    <source>
        <dbReference type="Proteomes" id="UP000008022"/>
    </source>
</evidence>
<dbReference type="EnsemblPlants" id="ORUFI01G10290.1">
    <property type="protein sequence ID" value="ORUFI01G10290.1"/>
    <property type="gene ID" value="ORUFI01G10290"/>
</dbReference>
<reference evidence="2" key="2">
    <citation type="submission" date="2015-06" db="UniProtKB">
        <authorList>
            <consortium name="EnsemblPlants"/>
        </authorList>
    </citation>
    <scope>IDENTIFICATION</scope>
</reference>
<name>A0A0E0MTY6_ORYRU</name>
<protein>
    <submittedName>
        <fullName evidence="2">Uncharacterized protein</fullName>
    </submittedName>
</protein>
<evidence type="ECO:0000313" key="2">
    <source>
        <dbReference type="EnsemblPlants" id="ORUFI01G10290.1"/>
    </source>
</evidence>
<dbReference type="AlphaFoldDB" id="A0A0E0MTY6"/>
<dbReference type="Proteomes" id="UP000008022">
    <property type="component" value="Unassembled WGS sequence"/>
</dbReference>